<dbReference type="CDD" id="cd02214">
    <property type="entry name" value="cupin_MJ1618"/>
    <property type="match status" value="1"/>
</dbReference>
<dbReference type="AlphaFoldDB" id="A0A557SGE8"/>
<evidence type="ECO:0000313" key="2">
    <source>
        <dbReference type="EMBL" id="TVO76473.1"/>
    </source>
</evidence>
<dbReference type="InterPro" id="IPR052044">
    <property type="entry name" value="PKS_Associated_Protein"/>
</dbReference>
<dbReference type="PANTHER" id="PTHR36114:SF8">
    <property type="entry name" value="CUPIN TYPE-1 DOMAIN-CONTAINING PROTEIN"/>
    <property type="match status" value="1"/>
</dbReference>
<dbReference type="InterPro" id="IPR014710">
    <property type="entry name" value="RmlC-like_jellyroll"/>
</dbReference>
<feature type="domain" description="Cupin type-2" evidence="1">
    <location>
        <begin position="31"/>
        <end position="98"/>
    </location>
</feature>
<organism evidence="2 3">
    <name type="scientific">Denitromonas halophila</name>
    <dbReference type="NCBI Taxonomy" id="1629404"/>
    <lineage>
        <taxon>Bacteria</taxon>
        <taxon>Pseudomonadati</taxon>
        <taxon>Pseudomonadota</taxon>
        <taxon>Betaproteobacteria</taxon>
        <taxon>Rhodocyclales</taxon>
        <taxon>Zoogloeaceae</taxon>
        <taxon>Denitromonas</taxon>
    </lineage>
</organism>
<dbReference type="Proteomes" id="UP000318349">
    <property type="component" value="Unassembled WGS sequence"/>
</dbReference>
<dbReference type="Pfam" id="PF07883">
    <property type="entry name" value="Cupin_2"/>
    <property type="match status" value="1"/>
</dbReference>
<evidence type="ECO:0000313" key="3">
    <source>
        <dbReference type="Proteomes" id="UP000318349"/>
    </source>
</evidence>
<dbReference type="InterPro" id="IPR011051">
    <property type="entry name" value="RmlC_Cupin_sf"/>
</dbReference>
<sequence length="115" mass="12520">MADEYYFDEGCFITELHNTADDPAVSVARARVPVGVTTRWHVLAGIAERYLIESGEGEVWVGDAPARQVAAGDTVVIPPGQRQRIRNIGVRDLSFLAVCTPRFVPSAYTDVDVAS</sequence>
<dbReference type="InterPro" id="IPR013096">
    <property type="entry name" value="Cupin_2"/>
</dbReference>
<reference evidence="2 3" key="1">
    <citation type="submission" date="2019-07" db="EMBL/GenBank/DDBJ databases">
        <title>The pathways for chlorine oxyanion respiration interact through the shared metabolite chlorate.</title>
        <authorList>
            <person name="Barnum T.P."/>
            <person name="Cheng Y."/>
            <person name="Hill K.A."/>
            <person name="Lucas L.N."/>
            <person name="Carlson H.K."/>
            <person name="Coates J.D."/>
        </authorList>
    </citation>
    <scope>NUCLEOTIDE SEQUENCE [LARGE SCALE GENOMIC DNA]</scope>
    <source>
        <strain evidence="2 3">SFB-1</strain>
    </source>
</reference>
<accession>A0A557SGE8</accession>
<comment type="caution">
    <text evidence="2">The sequence shown here is derived from an EMBL/GenBank/DDBJ whole genome shotgun (WGS) entry which is preliminary data.</text>
</comment>
<gene>
    <name evidence="2" type="ORF">FHP89_10245</name>
</gene>
<evidence type="ECO:0000259" key="1">
    <source>
        <dbReference type="Pfam" id="PF07883"/>
    </source>
</evidence>
<proteinExistence type="predicted"/>
<name>A0A557SGE8_9RHOO</name>
<protein>
    <submittedName>
        <fullName evidence="2">Cupin domain-containing protein</fullName>
    </submittedName>
</protein>
<dbReference type="SUPFAM" id="SSF51182">
    <property type="entry name" value="RmlC-like cupins"/>
    <property type="match status" value="1"/>
</dbReference>
<dbReference type="EMBL" id="VMNI01000008">
    <property type="protein sequence ID" value="TVO76473.1"/>
    <property type="molecule type" value="Genomic_DNA"/>
</dbReference>
<dbReference type="Gene3D" id="2.60.120.10">
    <property type="entry name" value="Jelly Rolls"/>
    <property type="match status" value="1"/>
</dbReference>
<dbReference type="PANTHER" id="PTHR36114">
    <property type="entry name" value="16.7 KDA PROTEIN IN WHIE LOCUS"/>
    <property type="match status" value="1"/>
</dbReference>